<comment type="caution">
    <text evidence="1">The sequence shown here is derived from an EMBL/GenBank/DDBJ whole genome shotgun (WGS) entry which is preliminary data.</text>
</comment>
<dbReference type="Proteomes" id="UP001296923">
    <property type="component" value="Unassembled WGS sequence"/>
</dbReference>
<reference evidence="1 2" key="1">
    <citation type="submission" date="2021-01" db="EMBL/GenBank/DDBJ databases">
        <title>Genome Sequencing of Type Strains.</title>
        <authorList>
            <person name="Lemaire J.F."/>
            <person name="Inderbitzin P."/>
            <person name="Collins S.B."/>
            <person name="Wespe N."/>
            <person name="Knight-Connoni V."/>
        </authorList>
    </citation>
    <scope>NUCLEOTIDE SEQUENCE [LARGE SCALE GENOMIC DNA]</scope>
    <source>
        <strain evidence="1 2">DSM 23009</strain>
    </source>
</reference>
<dbReference type="InterPro" id="IPR043519">
    <property type="entry name" value="NT_sf"/>
</dbReference>
<dbReference type="PANTHER" id="PTHR34822:SF1">
    <property type="entry name" value="GRPB FAMILY PROTEIN"/>
    <property type="match status" value="1"/>
</dbReference>
<dbReference type="RefSeq" id="WP_205726363.1">
    <property type="nucleotide sequence ID" value="NZ_JAFHKR010000039.1"/>
</dbReference>
<protein>
    <submittedName>
        <fullName evidence="1">GrpB family protein</fullName>
    </submittedName>
</protein>
<evidence type="ECO:0000313" key="1">
    <source>
        <dbReference type="EMBL" id="MBN3555555.1"/>
    </source>
</evidence>
<dbReference type="PANTHER" id="PTHR34822">
    <property type="entry name" value="GRPB DOMAIN PROTEIN (AFU_ORTHOLOGUE AFUA_1G01530)"/>
    <property type="match status" value="1"/>
</dbReference>
<organism evidence="1 2">
    <name type="scientific">Fictibacillus nanhaiensis</name>
    <dbReference type="NCBI Taxonomy" id="742169"/>
    <lineage>
        <taxon>Bacteria</taxon>
        <taxon>Bacillati</taxon>
        <taxon>Bacillota</taxon>
        <taxon>Bacilli</taxon>
        <taxon>Bacillales</taxon>
        <taxon>Fictibacillaceae</taxon>
        <taxon>Fictibacillus</taxon>
    </lineage>
</organism>
<keyword evidence="2" id="KW-1185">Reference proteome</keyword>
<sequence>MIELYEYNPRWEEAFIRLKTVFETELGNLIIGIEHVGSTSIKGMIAKPIIDLDIIIENYDRLSEVVTKLNGLGYIHQLQWSFKGRETFERVNEKLPCHSEFIKHHLYVCDENSIELKNHLDFRDYLRTHPEAVEEYNQLKVCLVTSKSTRAEYTEGKTHFIFNILHKIRKNKLDRNF</sequence>
<accession>A0ABS2ZRR1</accession>
<name>A0ABS2ZRR1_9BACL</name>
<evidence type="ECO:0000313" key="2">
    <source>
        <dbReference type="Proteomes" id="UP001296923"/>
    </source>
</evidence>
<proteinExistence type="predicted"/>
<dbReference type="EMBL" id="JAFHKR010000039">
    <property type="protein sequence ID" value="MBN3555555.1"/>
    <property type="molecule type" value="Genomic_DNA"/>
</dbReference>
<dbReference type="InterPro" id="IPR007344">
    <property type="entry name" value="GrpB/CoaE"/>
</dbReference>
<gene>
    <name evidence="1" type="ORF">JYA63_14860</name>
</gene>
<dbReference type="SUPFAM" id="SSF81301">
    <property type="entry name" value="Nucleotidyltransferase"/>
    <property type="match status" value="1"/>
</dbReference>
<dbReference type="Gene3D" id="3.30.460.10">
    <property type="entry name" value="Beta Polymerase, domain 2"/>
    <property type="match status" value="1"/>
</dbReference>
<dbReference type="Pfam" id="PF04229">
    <property type="entry name" value="GrpB"/>
    <property type="match status" value="1"/>
</dbReference>